<dbReference type="InterPro" id="IPR003598">
    <property type="entry name" value="Ig_sub2"/>
</dbReference>
<evidence type="ECO:0000256" key="5">
    <source>
        <dbReference type="ARBA" id="ARBA00022490"/>
    </source>
</evidence>
<dbReference type="SMART" id="SM00408">
    <property type="entry name" value="IGc2"/>
    <property type="match status" value="1"/>
</dbReference>
<dbReference type="Gene3D" id="3.90.70.10">
    <property type="entry name" value="Cysteine proteinases"/>
    <property type="match status" value="1"/>
</dbReference>
<dbReference type="EMBL" id="SWJQ01000049">
    <property type="protein sequence ID" value="TRZ24331.1"/>
    <property type="molecule type" value="Genomic_DNA"/>
</dbReference>
<evidence type="ECO:0000256" key="8">
    <source>
        <dbReference type="ARBA" id="ARBA00022807"/>
    </source>
</evidence>
<dbReference type="GO" id="GO:0009636">
    <property type="term" value="P:response to toxic substance"/>
    <property type="evidence" value="ECO:0007669"/>
    <property type="project" value="TreeGrafter"/>
</dbReference>
<feature type="signal peptide" evidence="11">
    <location>
        <begin position="1"/>
        <end position="26"/>
    </location>
</feature>
<dbReference type="AlphaFoldDB" id="A0A8K1LSH5"/>
<dbReference type="InterPro" id="IPR004134">
    <property type="entry name" value="Peptidase_C1B"/>
</dbReference>
<dbReference type="Gene3D" id="2.60.40.10">
    <property type="entry name" value="Immunoglobulins"/>
    <property type="match status" value="2"/>
</dbReference>
<evidence type="ECO:0000313" key="14">
    <source>
        <dbReference type="Proteomes" id="UP000796761"/>
    </source>
</evidence>
<evidence type="ECO:0000256" key="1">
    <source>
        <dbReference type="ARBA" id="ARBA00000423"/>
    </source>
</evidence>
<dbReference type="Pfam" id="PF00047">
    <property type="entry name" value="ig"/>
    <property type="match status" value="1"/>
</dbReference>
<dbReference type="InterPro" id="IPR013783">
    <property type="entry name" value="Ig-like_fold"/>
</dbReference>
<dbReference type="OrthoDB" id="2666448at2759"/>
<proteinExistence type="predicted"/>
<dbReference type="Pfam" id="PF03051">
    <property type="entry name" value="Peptidase_C1_2"/>
    <property type="match status" value="1"/>
</dbReference>
<keyword evidence="8" id="KW-0788">Thiol protease</keyword>
<evidence type="ECO:0000259" key="12">
    <source>
        <dbReference type="PROSITE" id="PS50835"/>
    </source>
</evidence>
<dbReference type="PROSITE" id="PS51257">
    <property type="entry name" value="PROKAR_LIPOPROTEIN"/>
    <property type="match status" value="1"/>
</dbReference>
<evidence type="ECO:0000256" key="6">
    <source>
        <dbReference type="ARBA" id="ARBA00022670"/>
    </source>
</evidence>
<comment type="subcellular location">
    <subcellularLocation>
        <location evidence="2">Cytoplasm</location>
    </subcellularLocation>
</comment>
<keyword evidence="11" id="KW-0732">Signal</keyword>
<dbReference type="InterPro" id="IPR013098">
    <property type="entry name" value="Ig_I-set"/>
</dbReference>
<dbReference type="CDD" id="cd00096">
    <property type="entry name" value="Ig"/>
    <property type="match status" value="1"/>
</dbReference>
<dbReference type="Proteomes" id="UP000796761">
    <property type="component" value="Unassembled WGS sequence"/>
</dbReference>
<reference evidence="13" key="1">
    <citation type="submission" date="2019-04" db="EMBL/GenBank/DDBJ databases">
        <title>Genome assembly of Zosterops borbonicus 15179.</title>
        <authorList>
            <person name="Leroy T."/>
            <person name="Anselmetti Y."/>
            <person name="Tilak M.-K."/>
            <person name="Nabholz B."/>
        </authorList>
    </citation>
    <scope>NUCLEOTIDE SEQUENCE</scope>
    <source>
        <strain evidence="13">HGM_15179</strain>
        <tissue evidence="13">Muscle</tissue>
    </source>
</reference>
<keyword evidence="5" id="KW-0963">Cytoplasm</keyword>
<dbReference type="InterPro" id="IPR003599">
    <property type="entry name" value="Ig_sub"/>
</dbReference>
<organism evidence="13 14">
    <name type="scientific">Zosterops borbonicus</name>
    <dbReference type="NCBI Taxonomy" id="364589"/>
    <lineage>
        <taxon>Eukaryota</taxon>
        <taxon>Metazoa</taxon>
        <taxon>Chordata</taxon>
        <taxon>Craniata</taxon>
        <taxon>Vertebrata</taxon>
        <taxon>Euteleostomi</taxon>
        <taxon>Archelosauria</taxon>
        <taxon>Archosauria</taxon>
        <taxon>Dinosauria</taxon>
        <taxon>Saurischia</taxon>
        <taxon>Theropoda</taxon>
        <taxon>Coelurosauria</taxon>
        <taxon>Aves</taxon>
        <taxon>Neognathae</taxon>
        <taxon>Neoaves</taxon>
        <taxon>Telluraves</taxon>
        <taxon>Australaves</taxon>
        <taxon>Passeriformes</taxon>
        <taxon>Sylvioidea</taxon>
        <taxon>Zosteropidae</taxon>
        <taxon>Zosterops</taxon>
    </lineage>
</organism>
<dbReference type="InterPro" id="IPR038765">
    <property type="entry name" value="Papain-like_cys_pep_sf"/>
</dbReference>
<dbReference type="InterPro" id="IPR036179">
    <property type="entry name" value="Ig-like_dom_sf"/>
</dbReference>
<comment type="catalytic activity">
    <reaction evidence="1">
        <text>Inactivates bleomycin B2 (a cytotoxic glycometallopeptide) by hydrolysis of a carboxyamide bond of beta-aminoalanine, but also shows general aminopeptidase activity. The specificity varies somewhat with source, but amino acid arylamides of Met, Leu and Ala are preferred.</text>
        <dbReference type="EC" id="3.4.22.40"/>
    </reaction>
</comment>
<feature type="domain" description="Ig-like" evidence="12">
    <location>
        <begin position="121"/>
        <end position="219"/>
    </location>
</feature>
<dbReference type="InterPro" id="IPR000169">
    <property type="entry name" value="Pept_cys_AS"/>
</dbReference>
<feature type="chain" id="PRO_5035419245" description="Bleomycin hydrolase" evidence="11">
    <location>
        <begin position="27"/>
        <end position="661"/>
    </location>
</feature>
<dbReference type="CDD" id="cd00585">
    <property type="entry name" value="Peptidase_C1B"/>
    <property type="match status" value="1"/>
</dbReference>
<evidence type="ECO:0000256" key="3">
    <source>
        <dbReference type="ARBA" id="ARBA00012465"/>
    </source>
</evidence>
<dbReference type="PROSITE" id="PS50835">
    <property type="entry name" value="IG_LIKE"/>
    <property type="match status" value="2"/>
</dbReference>
<evidence type="ECO:0000256" key="9">
    <source>
        <dbReference type="ARBA" id="ARBA00023157"/>
    </source>
</evidence>
<keyword evidence="9" id="KW-1015">Disulfide bond</keyword>
<gene>
    <name evidence="13" type="ORF">HGM15179_002779</name>
</gene>
<dbReference type="PROSITE" id="PS00139">
    <property type="entry name" value="THIOL_PROTEASE_CYS"/>
    <property type="match status" value="1"/>
</dbReference>
<dbReference type="PANTHER" id="PTHR10363">
    <property type="entry name" value="BLEOMYCIN HYDROLASE"/>
    <property type="match status" value="1"/>
</dbReference>
<dbReference type="FunFam" id="2.60.40.10:FF:000032">
    <property type="entry name" value="palladin isoform X1"/>
    <property type="match status" value="1"/>
</dbReference>
<protein>
    <recommendedName>
        <fullName evidence="4">Bleomycin hydrolase</fullName>
        <ecNumber evidence="3">3.4.22.40</ecNumber>
    </recommendedName>
</protein>
<dbReference type="Pfam" id="PF07679">
    <property type="entry name" value="I-set"/>
    <property type="match status" value="1"/>
</dbReference>
<keyword evidence="6" id="KW-0645">Protease</keyword>
<evidence type="ECO:0000256" key="7">
    <source>
        <dbReference type="ARBA" id="ARBA00022801"/>
    </source>
</evidence>
<dbReference type="SUPFAM" id="SSF48726">
    <property type="entry name" value="Immunoglobulin"/>
    <property type="match status" value="2"/>
</dbReference>
<dbReference type="InterPro" id="IPR007110">
    <property type="entry name" value="Ig-like_dom"/>
</dbReference>
<evidence type="ECO:0000256" key="2">
    <source>
        <dbReference type="ARBA" id="ARBA00004496"/>
    </source>
</evidence>
<dbReference type="GO" id="GO:0005737">
    <property type="term" value="C:cytoplasm"/>
    <property type="evidence" value="ECO:0007669"/>
    <property type="project" value="UniProtKB-SubCell"/>
</dbReference>
<evidence type="ECO:0000313" key="13">
    <source>
        <dbReference type="EMBL" id="TRZ24331.1"/>
    </source>
</evidence>
<evidence type="ECO:0000256" key="10">
    <source>
        <dbReference type="ARBA" id="ARBA00023319"/>
    </source>
</evidence>
<dbReference type="SUPFAM" id="SSF54001">
    <property type="entry name" value="Cysteine proteinases"/>
    <property type="match status" value="1"/>
</dbReference>
<sequence length="661" mass="75095">MVQRHSLATPCGAVLAISFLACVATGVELSVNNHAADFTLSAELVPAISLSCLVHNSSQAEELLWYRGDGQVGLNDGNKVNISNICISPVNESDNGVTFTCRLARDKSVQVSVLLDIQFPPRLSGEETLHVEEEKAVTMTCNSKSNPQGQSTWYKDNQTLTLQSHHDLYQTSEIFRLSITKVQKSDNGTYTCVVDSPLGKGTKDFHLIVEGLSTEKAVAFTRRLRAEPQFLLAQNVATCNDPLEVCLQRQVVQDTVQVFQHAVPAEGKPVTNQKNSGRCWIFSCLNAMRLPFMKKYNIEEFEFSQSYLFFWDKVERCYYFLNAFVETAQKKEPVEGRLVQFLLSNPTNDGGQWDMLVNIIEKYGVVPKKYFPESHTTEATRRMNEILNHKMREYCLRLRNMVESGGSKGEICAAMDMMIEEVFRIVSTCLGSPPETFCWEFRDKEKNYHKYGPMTPVQFYNEHVKPYFNMEDKICLVNDPRPQNPYNRLYTVEYLGNMAGGRKTLYNNQPVEVLKKLAAASIKDGEAVWFGCDVAKHFYSKLGINDLNIFNHELVFGVSIKNMNKAERLIFGESLMTHAMVLTAVTEKDGQEDAFEKWRVENSWGEDRGNKGYLIMTDDWFSEYVYEVVVDKKHVPEEILAVMQQEPIVLPAWDPMGALAK</sequence>
<keyword evidence="14" id="KW-1185">Reference proteome</keyword>
<dbReference type="GO" id="GO:0043418">
    <property type="term" value="P:homocysteine catabolic process"/>
    <property type="evidence" value="ECO:0007669"/>
    <property type="project" value="TreeGrafter"/>
</dbReference>
<dbReference type="GO" id="GO:0006508">
    <property type="term" value="P:proteolysis"/>
    <property type="evidence" value="ECO:0007669"/>
    <property type="project" value="UniProtKB-KW"/>
</dbReference>
<dbReference type="GO" id="GO:0004197">
    <property type="term" value="F:cysteine-type endopeptidase activity"/>
    <property type="evidence" value="ECO:0007669"/>
    <property type="project" value="UniProtKB-EC"/>
</dbReference>
<evidence type="ECO:0000256" key="11">
    <source>
        <dbReference type="SAM" id="SignalP"/>
    </source>
</evidence>
<dbReference type="EC" id="3.4.22.40" evidence="3"/>
<dbReference type="InterPro" id="IPR013151">
    <property type="entry name" value="Immunoglobulin_dom"/>
</dbReference>
<evidence type="ECO:0000256" key="4">
    <source>
        <dbReference type="ARBA" id="ARBA00022227"/>
    </source>
</evidence>
<comment type="caution">
    <text evidence="13">The sequence shown here is derived from an EMBL/GenBank/DDBJ whole genome shotgun (WGS) entry which is preliminary data.</text>
</comment>
<name>A0A8K1LSH5_9PASS</name>
<accession>A0A8K1LSH5</accession>
<keyword evidence="10" id="KW-0393">Immunoglobulin domain</keyword>
<dbReference type="PANTHER" id="PTHR10363:SF2">
    <property type="entry name" value="BLEOMYCIN HYDROLASE"/>
    <property type="match status" value="1"/>
</dbReference>
<keyword evidence="7" id="KW-0378">Hydrolase</keyword>
<feature type="domain" description="Ig-like" evidence="12">
    <location>
        <begin position="48"/>
        <end position="112"/>
    </location>
</feature>
<dbReference type="FunFam" id="3.90.70.10:FF:000021">
    <property type="entry name" value="Bleomycin hydrolase"/>
    <property type="match status" value="1"/>
</dbReference>
<dbReference type="GO" id="GO:0070005">
    <property type="term" value="F:cysteine-type aminopeptidase activity"/>
    <property type="evidence" value="ECO:0007669"/>
    <property type="project" value="InterPro"/>
</dbReference>
<dbReference type="SMART" id="SM00409">
    <property type="entry name" value="IG"/>
    <property type="match status" value="2"/>
</dbReference>